<dbReference type="PANTHER" id="PTHR13929:SF0">
    <property type="entry name" value="UBIA PRENYLTRANSFERASE DOMAIN-CONTAINING PROTEIN 1"/>
    <property type="match status" value="1"/>
</dbReference>
<reference evidence="10 11" key="1">
    <citation type="submission" date="2021-10" db="EMBL/GenBank/DDBJ databases">
        <title>Draft genome of Aestuariibacter halophilus JC2043.</title>
        <authorList>
            <person name="Emsley S.A."/>
            <person name="Pfannmuller K.M."/>
            <person name="Ushijima B."/>
            <person name="Saw J.H."/>
            <person name="Videau P."/>
        </authorList>
    </citation>
    <scope>NUCLEOTIDE SEQUENCE [LARGE SCALE GENOMIC DNA]</scope>
    <source>
        <strain evidence="10 11">JC2043</strain>
    </source>
</reference>
<keyword evidence="4" id="KW-1003">Cell membrane</keyword>
<evidence type="ECO:0000256" key="7">
    <source>
        <dbReference type="ARBA" id="ARBA00022989"/>
    </source>
</evidence>
<dbReference type="Gene3D" id="1.10.357.140">
    <property type="entry name" value="UbiA prenyltransferase"/>
    <property type="match status" value="1"/>
</dbReference>
<feature type="transmembrane region" description="Helical" evidence="9">
    <location>
        <begin position="169"/>
        <end position="189"/>
    </location>
</feature>
<keyword evidence="5" id="KW-0808">Transferase</keyword>
<feature type="transmembrane region" description="Helical" evidence="9">
    <location>
        <begin position="119"/>
        <end position="136"/>
    </location>
</feature>
<dbReference type="InterPro" id="IPR000537">
    <property type="entry name" value="UbiA_prenyltransferase"/>
</dbReference>
<dbReference type="PANTHER" id="PTHR13929">
    <property type="entry name" value="1,4-DIHYDROXY-2-NAPHTHOATE OCTAPRENYLTRANSFERASE"/>
    <property type="match status" value="1"/>
</dbReference>
<protein>
    <submittedName>
        <fullName evidence="10">Prenyltransferase</fullName>
    </submittedName>
</protein>
<feature type="transmembrane region" description="Helical" evidence="9">
    <location>
        <begin position="91"/>
        <end position="113"/>
    </location>
</feature>
<evidence type="ECO:0000256" key="9">
    <source>
        <dbReference type="SAM" id="Phobius"/>
    </source>
</evidence>
<keyword evidence="6 9" id="KW-0812">Transmembrane</keyword>
<feature type="transmembrane region" description="Helical" evidence="9">
    <location>
        <begin position="143"/>
        <end position="163"/>
    </location>
</feature>
<comment type="subcellular location">
    <subcellularLocation>
        <location evidence="1">Membrane</location>
        <topology evidence="1">Multi-pass membrane protein</topology>
    </subcellularLocation>
</comment>
<keyword evidence="3" id="KW-0474">Menaquinone biosynthesis</keyword>
<proteinExistence type="predicted"/>
<comment type="pathway">
    <text evidence="2">Quinol/quinone metabolism; menaquinone biosynthesis.</text>
</comment>
<accession>A0ABS8G460</accession>
<comment type="caution">
    <text evidence="10">The sequence shown here is derived from an EMBL/GenBank/DDBJ whole genome shotgun (WGS) entry which is preliminary data.</text>
</comment>
<feature type="transmembrane region" description="Helical" evidence="9">
    <location>
        <begin position="239"/>
        <end position="257"/>
    </location>
</feature>
<evidence type="ECO:0000313" key="10">
    <source>
        <dbReference type="EMBL" id="MCC2615350.1"/>
    </source>
</evidence>
<evidence type="ECO:0000256" key="5">
    <source>
        <dbReference type="ARBA" id="ARBA00022679"/>
    </source>
</evidence>
<evidence type="ECO:0000313" key="11">
    <source>
        <dbReference type="Proteomes" id="UP001520878"/>
    </source>
</evidence>
<evidence type="ECO:0000256" key="2">
    <source>
        <dbReference type="ARBA" id="ARBA00004863"/>
    </source>
</evidence>
<sequence length="290" mass="30664">MLKTLLMTMRPPFLALTVSYLLLAVSLAVSQAQDIDLNLVGLVCVVALLAHIAVNVVNEVEDDHSGLDGLTERTPFSGGSGALQAHPEHAYAARVLAAACVVLLMVSGLSIVILKGTELLLMGAVGILIIVTYTRYLNRSPWLCWAAPGVGFAGLMLPGTVWVLGPEHILLSVFVAIPLFFQANNLLLLNQIPDRAADAQVGRRTLPVVCSADTVVRIYQAGVGISGGGLLLLAWTQPWYVIGLLPWTLSVFAAVQVRETLTHKALGLNVAATVLTPAALAAAIWINGLV</sequence>
<evidence type="ECO:0000256" key="3">
    <source>
        <dbReference type="ARBA" id="ARBA00022428"/>
    </source>
</evidence>
<dbReference type="Proteomes" id="UP001520878">
    <property type="component" value="Unassembled WGS sequence"/>
</dbReference>
<evidence type="ECO:0000256" key="6">
    <source>
        <dbReference type="ARBA" id="ARBA00022692"/>
    </source>
</evidence>
<keyword evidence="11" id="KW-1185">Reference proteome</keyword>
<dbReference type="EMBL" id="JAJEWP010000001">
    <property type="protein sequence ID" value="MCC2615350.1"/>
    <property type="molecule type" value="Genomic_DNA"/>
</dbReference>
<dbReference type="InterPro" id="IPR044878">
    <property type="entry name" value="UbiA_sf"/>
</dbReference>
<dbReference type="RefSeq" id="WP_229157256.1">
    <property type="nucleotide sequence ID" value="NZ_JAJEWP010000001.1"/>
</dbReference>
<feature type="transmembrane region" description="Helical" evidence="9">
    <location>
        <begin position="266"/>
        <end position="286"/>
    </location>
</feature>
<keyword evidence="7 9" id="KW-1133">Transmembrane helix</keyword>
<dbReference type="CDD" id="cd13962">
    <property type="entry name" value="PT_UbiA_UBIAD1"/>
    <property type="match status" value="1"/>
</dbReference>
<evidence type="ECO:0000256" key="1">
    <source>
        <dbReference type="ARBA" id="ARBA00004141"/>
    </source>
</evidence>
<dbReference type="Pfam" id="PF01040">
    <property type="entry name" value="UbiA"/>
    <property type="match status" value="1"/>
</dbReference>
<evidence type="ECO:0000256" key="4">
    <source>
        <dbReference type="ARBA" id="ARBA00022475"/>
    </source>
</evidence>
<feature type="transmembrane region" description="Helical" evidence="9">
    <location>
        <begin position="38"/>
        <end position="57"/>
    </location>
</feature>
<organism evidence="10 11">
    <name type="scientific">Fluctibacter halophilus</name>
    <dbReference type="NCBI Taxonomy" id="226011"/>
    <lineage>
        <taxon>Bacteria</taxon>
        <taxon>Pseudomonadati</taxon>
        <taxon>Pseudomonadota</taxon>
        <taxon>Gammaproteobacteria</taxon>
        <taxon>Alteromonadales</taxon>
        <taxon>Alteromonadaceae</taxon>
        <taxon>Fluctibacter</taxon>
    </lineage>
</organism>
<keyword evidence="8 9" id="KW-0472">Membrane</keyword>
<name>A0ABS8G460_9ALTE</name>
<evidence type="ECO:0000256" key="8">
    <source>
        <dbReference type="ARBA" id="ARBA00023136"/>
    </source>
</evidence>
<gene>
    <name evidence="10" type="ORF">LJ739_03750</name>
</gene>
<dbReference type="InterPro" id="IPR026046">
    <property type="entry name" value="UBIAD1"/>
</dbReference>